<dbReference type="GO" id="GO:0008270">
    <property type="term" value="F:zinc ion binding"/>
    <property type="evidence" value="ECO:0007669"/>
    <property type="project" value="TreeGrafter"/>
</dbReference>
<evidence type="ECO:0000256" key="2">
    <source>
        <dbReference type="ARBA" id="ARBA00022723"/>
    </source>
</evidence>
<keyword evidence="2" id="KW-0479">Metal-binding</keyword>
<evidence type="ECO:0000256" key="4">
    <source>
        <dbReference type="ARBA" id="ARBA00022833"/>
    </source>
</evidence>
<dbReference type="SUPFAM" id="SSF51338">
    <property type="entry name" value="Composite domain of metallo-dependent hydrolases"/>
    <property type="match status" value="1"/>
</dbReference>
<comment type="cofactor">
    <cofactor evidence="1">
        <name>Zn(2+)</name>
        <dbReference type="ChEBI" id="CHEBI:29105"/>
    </cofactor>
</comment>
<dbReference type="PANTHER" id="PTHR11271">
    <property type="entry name" value="GUANINE DEAMINASE"/>
    <property type="match status" value="1"/>
</dbReference>
<dbReference type="InterPro" id="IPR051607">
    <property type="entry name" value="Metallo-dep_hydrolases"/>
</dbReference>
<dbReference type="Pfam" id="PF01979">
    <property type="entry name" value="Amidohydro_1"/>
    <property type="match status" value="1"/>
</dbReference>
<dbReference type="Gene3D" id="3.20.20.140">
    <property type="entry name" value="Metal-dependent hydrolases"/>
    <property type="match status" value="1"/>
</dbReference>
<dbReference type="EMBL" id="CP017448">
    <property type="protein sequence ID" value="AOV17997.1"/>
    <property type="molecule type" value="Genomic_DNA"/>
</dbReference>
<dbReference type="AlphaFoldDB" id="A0A1D8KAP0"/>
<dbReference type="InterPro" id="IPR006680">
    <property type="entry name" value="Amidohydro-rel"/>
</dbReference>
<dbReference type="Gene3D" id="2.30.40.10">
    <property type="entry name" value="Urease, subunit C, domain 1"/>
    <property type="match status" value="1"/>
</dbReference>
<feature type="domain" description="Amidohydrolase-related" evidence="5">
    <location>
        <begin position="57"/>
        <end position="368"/>
    </location>
</feature>
<reference evidence="6 7" key="1">
    <citation type="submission" date="2016-09" db="EMBL/GenBank/DDBJ databases">
        <title>Acidihalobacter prosperus V6 (DSM14174).</title>
        <authorList>
            <person name="Khaleque H.N."/>
            <person name="Ramsay J.P."/>
            <person name="Murphy R.J.T."/>
            <person name="Kaksonen A.H."/>
            <person name="Boxall N.J."/>
            <person name="Watkin E.L.J."/>
        </authorList>
    </citation>
    <scope>NUCLEOTIDE SEQUENCE [LARGE SCALE GENOMIC DNA]</scope>
    <source>
        <strain evidence="6 7">V6</strain>
    </source>
</reference>
<dbReference type="Proteomes" id="UP000095342">
    <property type="component" value="Chromosome"/>
</dbReference>
<evidence type="ECO:0000256" key="1">
    <source>
        <dbReference type="ARBA" id="ARBA00001947"/>
    </source>
</evidence>
<dbReference type="SUPFAM" id="SSF51556">
    <property type="entry name" value="Metallo-dependent hydrolases"/>
    <property type="match status" value="1"/>
</dbReference>
<dbReference type="InterPro" id="IPR032466">
    <property type="entry name" value="Metal_Hydrolase"/>
</dbReference>
<keyword evidence="7" id="KW-1185">Reference proteome</keyword>
<gene>
    <name evidence="6" type="ORF">BJI67_13840</name>
</gene>
<keyword evidence="4" id="KW-0862">Zinc</keyword>
<dbReference type="KEGG" id="aaeo:BJI67_13840"/>
<dbReference type="GO" id="GO:0005829">
    <property type="term" value="C:cytosol"/>
    <property type="evidence" value="ECO:0007669"/>
    <property type="project" value="TreeGrafter"/>
</dbReference>
<dbReference type="PANTHER" id="PTHR11271:SF6">
    <property type="entry name" value="GUANINE DEAMINASE"/>
    <property type="match status" value="1"/>
</dbReference>
<evidence type="ECO:0000313" key="7">
    <source>
        <dbReference type="Proteomes" id="UP000095342"/>
    </source>
</evidence>
<dbReference type="GO" id="GO:0008892">
    <property type="term" value="F:guanine deaminase activity"/>
    <property type="evidence" value="ECO:0007669"/>
    <property type="project" value="TreeGrafter"/>
</dbReference>
<evidence type="ECO:0000313" key="6">
    <source>
        <dbReference type="EMBL" id="AOV17997.1"/>
    </source>
</evidence>
<dbReference type="GO" id="GO:0046098">
    <property type="term" value="P:guanine metabolic process"/>
    <property type="evidence" value="ECO:0007669"/>
    <property type="project" value="TreeGrafter"/>
</dbReference>
<proteinExistence type="predicted"/>
<organism evidence="6 7">
    <name type="scientific">Acidihalobacter aeolianus</name>
    <dbReference type="NCBI Taxonomy" id="2792603"/>
    <lineage>
        <taxon>Bacteria</taxon>
        <taxon>Pseudomonadati</taxon>
        <taxon>Pseudomonadota</taxon>
        <taxon>Gammaproteobacteria</taxon>
        <taxon>Chromatiales</taxon>
        <taxon>Ectothiorhodospiraceae</taxon>
        <taxon>Acidihalobacter</taxon>
    </lineage>
</organism>
<sequence>MSAVVYRAPLLTPRSADRLDAWADGGLRVRDGRIEAAGDFDAVMVLGEAAVESLDGVLVPGFADVHIHWVQFPVRGAFEEELMPWLREYIWPEEMRYADQDFARAAAQRFFAATVRAGTVMGMSYSSVHAAATHIADEARVGDWMVGDVVMEHGAPEALTRASVHDAAELNARAAGIGPDRYVVTPRFALNCTPALMAALGDFARAGGYRVQTHLSESPGEIREVLREFPDAEDYTDVYDRAGLLGPRSVLGHCIHLSPREWSVLRARGSWIAHCPSSNEALDSGRMDLDTVRRLDIPYALASDVGAGSSHSLLHVMQRFLEIHRAAGVEVSATEALYRATLAGAECMGRGAVAGSLDAGKRADFVLLPRPAGGFLPEAWIEEWTRGAMAELETRPLATWIAGERHAPPAT</sequence>
<evidence type="ECO:0000256" key="3">
    <source>
        <dbReference type="ARBA" id="ARBA00022801"/>
    </source>
</evidence>
<dbReference type="InterPro" id="IPR011059">
    <property type="entry name" value="Metal-dep_hydrolase_composite"/>
</dbReference>
<protein>
    <submittedName>
        <fullName evidence="6">Guanine deaminase</fullName>
    </submittedName>
</protein>
<keyword evidence="3" id="KW-0378">Hydrolase</keyword>
<name>A0A1D8KAP0_9GAMM</name>
<accession>A0A1D8KAP0</accession>
<evidence type="ECO:0000259" key="5">
    <source>
        <dbReference type="Pfam" id="PF01979"/>
    </source>
</evidence>